<dbReference type="EMBL" id="CP019288">
    <property type="protein sequence ID" value="QHI37918.1"/>
    <property type="molecule type" value="Genomic_DNA"/>
</dbReference>
<name>A0A7L4ZMI0_9FLAO</name>
<sequence>MSLTSFLLSILLFFPFINQEVAINGVVKNNNGEPLPNILVTVLSKNKNMLAYQYSDSEGKFNFTLKDVNSAVYIKASSLFFEEKEVEIDTTKDIILTLNPKVEVLDEVVITSSNYAKDTLNLDIRKYNLKKTESIESSLKKIPGISIDKDGRIRYWNKEIEKILIDGDDLADDQYTFISKNLRSEVLEDIQVLKNFEENTVLKKSRKSDKIALNLKIKEEFKSVWFGNVSLGYGNGLGNDDELKTSSNIGLLRKKIKFLNAQKFSSLGDESIPVFFGESEYEKSNAAIYNLKSIDVALPNEVTNFTDAFGNTFLINKKIKKLVLRSTNFIGIDKQKQESFRSTDFFFQDEDSFTEINRNRDRKTLFFGEIELKNPELKNSYFINKLKYKIGANKFSSFSLFDTDETNDDSKNNEVAFYNYLQYTQRFKKGVIINSELNFGISNLDEKTTINSQDVSSVIQSASPINQRVEKQFKFIDFKTDATFLLTKKLKGKLQLNYKNNNERFNIGLNPVITLYSNNVAFSRSEFIIKPSFIYNVSRKVKWKGHVSTNFFSLNNVNKVLFNYNTMLSLKFWGTLDLSFSQRQNFASNQNFLLNYYITNNNTFRRGGLLFEPLNYDQLRMKWIHKNRKNTFNNEFSFTYKKTKSSLLDEFSLVDNVNFNNTFLILRDGEEYVFKNQFIFLVNSLGFKLETSHSLLYTPLVNEGTELNELYFGLYSFEITSYFSSSLNFNAKFEYNKNVQTFNDTKSTFDTRNLILELNWDFTKALALKVNGGIYELNENIYNIFNVSLDYVPENKKFSYNLRMNNVLNEDEFSYQNRNSFFTSVTTIPLVPLYTFASVKYIF</sequence>
<organism evidence="1 2">
    <name type="scientific">Kordia antarctica</name>
    <dbReference type="NCBI Taxonomy" id="1218801"/>
    <lineage>
        <taxon>Bacteria</taxon>
        <taxon>Pseudomonadati</taxon>
        <taxon>Bacteroidota</taxon>
        <taxon>Flavobacteriia</taxon>
        <taxon>Flavobacteriales</taxon>
        <taxon>Flavobacteriaceae</taxon>
        <taxon>Kordia</taxon>
    </lineage>
</organism>
<evidence type="ECO:0008006" key="3">
    <source>
        <dbReference type="Google" id="ProtNLM"/>
    </source>
</evidence>
<accession>A0A7L4ZMI0</accession>
<dbReference type="KEGG" id="kan:IMCC3317_33010"/>
<proteinExistence type="predicted"/>
<dbReference type="InterPro" id="IPR008969">
    <property type="entry name" value="CarboxyPept-like_regulatory"/>
</dbReference>
<gene>
    <name evidence="1" type="ORF">IMCC3317_33010</name>
</gene>
<dbReference type="RefSeq" id="WP_160130500.1">
    <property type="nucleotide sequence ID" value="NZ_CP019288.1"/>
</dbReference>
<dbReference type="OrthoDB" id="603275at2"/>
<evidence type="ECO:0000313" key="2">
    <source>
        <dbReference type="Proteomes" id="UP000464657"/>
    </source>
</evidence>
<dbReference type="AlphaFoldDB" id="A0A7L4ZMI0"/>
<dbReference type="SUPFAM" id="SSF49464">
    <property type="entry name" value="Carboxypeptidase regulatory domain-like"/>
    <property type="match status" value="1"/>
</dbReference>
<protein>
    <recommendedName>
        <fullName evidence="3">TonB-dependent receptor SusC</fullName>
    </recommendedName>
</protein>
<dbReference type="Gene3D" id="2.60.40.1120">
    <property type="entry name" value="Carboxypeptidase-like, regulatory domain"/>
    <property type="match status" value="1"/>
</dbReference>
<keyword evidence="2" id="KW-1185">Reference proteome</keyword>
<reference evidence="1 2" key="1">
    <citation type="journal article" date="2013" name="Int. J. Syst. Evol. Microbiol.">
        <title>Kordia antarctica sp. nov., isolated from Antarctic seawater.</title>
        <authorList>
            <person name="Baek K."/>
            <person name="Choi A."/>
            <person name="Kang I."/>
            <person name="Lee K."/>
            <person name="Cho J.C."/>
        </authorList>
    </citation>
    <scope>NUCLEOTIDE SEQUENCE [LARGE SCALE GENOMIC DNA]</scope>
    <source>
        <strain evidence="1 2">IMCC3317</strain>
    </source>
</reference>
<dbReference type="Proteomes" id="UP000464657">
    <property type="component" value="Chromosome"/>
</dbReference>
<evidence type="ECO:0000313" key="1">
    <source>
        <dbReference type="EMBL" id="QHI37918.1"/>
    </source>
</evidence>